<reference evidence="2 3" key="1">
    <citation type="submission" date="2019-09" db="EMBL/GenBank/DDBJ databases">
        <title>Draft genome of the ectomycorrhizal ascomycete Sphaerosporella brunnea.</title>
        <authorList>
            <consortium name="DOE Joint Genome Institute"/>
            <person name="Benucci G.M."/>
            <person name="Marozzi G."/>
            <person name="Antonielli L."/>
            <person name="Sanchez S."/>
            <person name="Marco P."/>
            <person name="Wang X."/>
            <person name="Falini L.B."/>
            <person name="Barry K."/>
            <person name="Haridas S."/>
            <person name="Lipzen A."/>
            <person name="Labutti K."/>
            <person name="Grigoriev I.V."/>
            <person name="Murat C."/>
            <person name="Martin F."/>
            <person name="Albertini E."/>
            <person name="Donnini D."/>
            <person name="Bonito G."/>
        </authorList>
    </citation>
    <scope>NUCLEOTIDE SEQUENCE [LARGE SCALE GENOMIC DNA]</scope>
    <source>
        <strain evidence="2 3">Sb_GMNB300</strain>
    </source>
</reference>
<evidence type="ECO:0000313" key="2">
    <source>
        <dbReference type="EMBL" id="KAA8908524.1"/>
    </source>
</evidence>
<name>A0A5J5EZX3_9PEZI</name>
<organism evidence="2 3">
    <name type="scientific">Sphaerosporella brunnea</name>
    <dbReference type="NCBI Taxonomy" id="1250544"/>
    <lineage>
        <taxon>Eukaryota</taxon>
        <taxon>Fungi</taxon>
        <taxon>Dikarya</taxon>
        <taxon>Ascomycota</taxon>
        <taxon>Pezizomycotina</taxon>
        <taxon>Pezizomycetes</taxon>
        <taxon>Pezizales</taxon>
        <taxon>Pyronemataceae</taxon>
        <taxon>Sphaerosporella</taxon>
    </lineage>
</organism>
<accession>A0A5J5EZX3</accession>
<evidence type="ECO:0000256" key="1">
    <source>
        <dbReference type="SAM" id="SignalP"/>
    </source>
</evidence>
<feature type="signal peptide" evidence="1">
    <location>
        <begin position="1"/>
        <end position="20"/>
    </location>
</feature>
<keyword evidence="1" id="KW-0732">Signal</keyword>
<evidence type="ECO:0000313" key="3">
    <source>
        <dbReference type="Proteomes" id="UP000326924"/>
    </source>
</evidence>
<feature type="chain" id="PRO_5023846856" description="Ubiquitin 3 binding protein But2 C-terminal domain-containing protein" evidence="1">
    <location>
        <begin position="21"/>
        <end position="145"/>
    </location>
</feature>
<keyword evidence="3" id="KW-1185">Reference proteome</keyword>
<comment type="caution">
    <text evidence="2">The sequence shown here is derived from an EMBL/GenBank/DDBJ whole genome shotgun (WGS) entry which is preliminary data.</text>
</comment>
<evidence type="ECO:0008006" key="4">
    <source>
        <dbReference type="Google" id="ProtNLM"/>
    </source>
</evidence>
<protein>
    <recommendedName>
        <fullName evidence="4">Ubiquitin 3 binding protein But2 C-terminal domain-containing protein</fullName>
    </recommendedName>
</protein>
<proteinExistence type="predicted"/>
<dbReference type="InParanoid" id="A0A5J5EZX3"/>
<dbReference type="Proteomes" id="UP000326924">
    <property type="component" value="Unassembled WGS sequence"/>
</dbReference>
<dbReference type="AlphaFoldDB" id="A0A5J5EZX3"/>
<dbReference type="EMBL" id="VXIS01000067">
    <property type="protein sequence ID" value="KAA8908524.1"/>
    <property type="molecule type" value="Genomic_DNA"/>
</dbReference>
<gene>
    <name evidence="2" type="ORF">FN846DRAFT_889438</name>
</gene>
<sequence>MLRKWPAAILLSTAPTPLLSAPVIGADAITPIAPVSGCQADDIYPKYPAPAGMAPSNVPSAVHCEFELTATWDEISASSADHRVASVFAVSGHGMTCELPSAGPGGIHSRRSWEGWCYSGGGIAEGVPVPRSSPPSNQGYPSYTL</sequence>